<keyword evidence="1" id="KW-0805">Transcription regulation</keyword>
<dbReference type="PROSITE" id="PS50995">
    <property type="entry name" value="HTH_MARR_2"/>
    <property type="match status" value="1"/>
</dbReference>
<dbReference type="GO" id="GO:0003700">
    <property type="term" value="F:DNA-binding transcription factor activity"/>
    <property type="evidence" value="ECO:0007669"/>
    <property type="project" value="InterPro"/>
</dbReference>
<evidence type="ECO:0000313" key="6">
    <source>
        <dbReference type="Proteomes" id="UP000664654"/>
    </source>
</evidence>
<dbReference type="InterPro" id="IPR052067">
    <property type="entry name" value="Metal_resp_HTH_trans_reg"/>
</dbReference>
<organism evidence="5 6">
    <name type="scientific">Bowmanella dokdonensis</name>
    <dbReference type="NCBI Taxonomy" id="751969"/>
    <lineage>
        <taxon>Bacteria</taxon>
        <taxon>Pseudomonadati</taxon>
        <taxon>Pseudomonadota</taxon>
        <taxon>Gammaproteobacteria</taxon>
        <taxon>Alteromonadales</taxon>
        <taxon>Alteromonadaceae</taxon>
        <taxon>Bowmanella</taxon>
    </lineage>
</organism>
<evidence type="ECO:0000256" key="2">
    <source>
        <dbReference type="ARBA" id="ARBA00023125"/>
    </source>
</evidence>
<dbReference type="Gene3D" id="1.10.10.10">
    <property type="entry name" value="Winged helix-like DNA-binding domain superfamily/Winged helix DNA-binding domain"/>
    <property type="match status" value="1"/>
</dbReference>
<sequence length="110" mass="12363">MSIPEWRILAILGEEESLSAVEIVQRTAMDKVAVSRAVKKMLDKGRLIKAQDDKDNRRFALALSEAGRNLYSEVVPIAIAYEEKLIADLSAEQIEQMDSLFNHLDQVMSS</sequence>
<accession>A0A939IPE3</accession>
<dbReference type="AlphaFoldDB" id="A0A939IPE3"/>
<proteinExistence type="predicted"/>
<dbReference type="PANTHER" id="PTHR35790">
    <property type="entry name" value="HTH-TYPE TRANSCRIPTIONAL REGULATOR PCHR"/>
    <property type="match status" value="1"/>
</dbReference>
<gene>
    <name evidence="5" type="ORF">J0A66_19135</name>
</gene>
<reference evidence="5" key="1">
    <citation type="submission" date="2021-03" db="EMBL/GenBank/DDBJ databases">
        <title>novel species isolated from a fishpond in China.</title>
        <authorList>
            <person name="Lu H."/>
            <person name="Cai Z."/>
        </authorList>
    </citation>
    <scope>NUCLEOTIDE SEQUENCE</scope>
    <source>
        <strain evidence="5">JCM 30855</strain>
    </source>
</reference>
<dbReference type="PRINTS" id="PR00598">
    <property type="entry name" value="HTHMARR"/>
</dbReference>
<keyword evidence="3" id="KW-0804">Transcription</keyword>
<feature type="domain" description="HTH marR-type" evidence="4">
    <location>
        <begin position="1"/>
        <end position="109"/>
    </location>
</feature>
<dbReference type="SMART" id="SM00347">
    <property type="entry name" value="HTH_MARR"/>
    <property type="match status" value="1"/>
</dbReference>
<dbReference type="InterPro" id="IPR036390">
    <property type="entry name" value="WH_DNA-bd_sf"/>
</dbReference>
<dbReference type="PANTHER" id="PTHR35790:SF4">
    <property type="entry name" value="HTH-TYPE TRANSCRIPTIONAL REGULATOR PCHR"/>
    <property type="match status" value="1"/>
</dbReference>
<dbReference type="InterPro" id="IPR036388">
    <property type="entry name" value="WH-like_DNA-bd_sf"/>
</dbReference>
<dbReference type="EMBL" id="JAFKCV010000017">
    <property type="protein sequence ID" value="MBN7827353.1"/>
    <property type="molecule type" value="Genomic_DNA"/>
</dbReference>
<keyword evidence="6" id="KW-1185">Reference proteome</keyword>
<dbReference type="Proteomes" id="UP000664654">
    <property type="component" value="Unassembled WGS sequence"/>
</dbReference>
<dbReference type="Pfam" id="PF12802">
    <property type="entry name" value="MarR_2"/>
    <property type="match status" value="1"/>
</dbReference>
<evidence type="ECO:0000313" key="5">
    <source>
        <dbReference type="EMBL" id="MBN7827353.1"/>
    </source>
</evidence>
<evidence type="ECO:0000256" key="3">
    <source>
        <dbReference type="ARBA" id="ARBA00023163"/>
    </source>
</evidence>
<dbReference type="SUPFAM" id="SSF46785">
    <property type="entry name" value="Winged helix' DNA-binding domain"/>
    <property type="match status" value="1"/>
</dbReference>
<dbReference type="InterPro" id="IPR000835">
    <property type="entry name" value="HTH_MarR-typ"/>
</dbReference>
<evidence type="ECO:0000259" key="4">
    <source>
        <dbReference type="PROSITE" id="PS50995"/>
    </source>
</evidence>
<keyword evidence="2" id="KW-0238">DNA-binding</keyword>
<dbReference type="GO" id="GO:0003677">
    <property type="term" value="F:DNA binding"/>
    <property type="evidence" value="ECO:0007669"/>
    <property type="project" value="UniProtKB-KW"/>
</dbReference>
<name>A0A939IPE3_9ALTE</name>
<protein>
    <submittedName>
        <fullName evidence="5">MarR family transcriptional regulator</fullName>
    </submittedName>
</protein>
<comment type="caution">
    <text evidence="5">The sequence shown here is derived from an EMBL/GenBank/DDBJ whole genome shotgun (WGS) entry which is preliminary data.</text>
</comment>
<evidence type="ECO:0000256" key="1">
    <source>
        <dbReference type="ARBA" id="ARBA00023015"/>
    </source>
</evidence>